<name>A0A3R5SPN4_DIACI</name>
<gene>
    <name evidence="9" type="primary">ABCH4</name>
</gene>
<dbReference type="AlphaFoldDB" id="A0A3R5SPN4"/>
<dbReference type="InterPro" id="IPR013525">
    <property type="entry name" value="ABC2_TM"/>
</dbReference>
<dbReference type="InterPro" id="IPR003593">
    <property type="entry name" value="AAA+_ATPase"/>
</dbReference>
<evidence type="ECO:0000256" key="1">
    <source>
        <dbReference type="ARBA" id="ARBA00004141"/>
    </source>
</evidence>
<dbReference type="InterPro" id="IPR003439">
    <property type="entry name" value="ABC_transporter-like_ATP-bd"/>
</dbReference>
<evidence type="ECO:0000256" key="6">
    <source>
        <dbReference type="ARBA" id="ARBA00023136"/>
    </source>
</evidence>
<proteinExistence type="evidence at transcript level"/>
<dbReference type="PROSITE" id="PS50893">
    <property type="entry name" value="ABC_TRANSPORTER_2"/>
    <property type="match status" value="1"/>
</dbReference>
<dbReference type="SUPFAM" id="SSF52540">
    <property type="entry name" value="P-loop containing nucleoside triphosphate hydrolases"/>
    <property type="match status" value="1"/>
</dbReference>
<protein>
    <submittedName>
        <fullName evidence="9">ATP-binding cassette sub-family H member 4</fullName>
    </submittedName>
</protein>
<dbReference type="PANTHER" id="PTHR43038:SF3">
    <property type="entry name" value="ABC TRANSPORTER G FAMILY MEMBER 20 ISOFORM X1"/>
    <property type="match status" value="1"/>
</dbReference>
<dbReference type="GO" id="GO:0005524">
    <property type="term" value="F:ATP binding"/>
    <property type="evidence" value="ECO:0007669"/>
    <property type="project" value="UniProtKB-KW"/>
</dbReference>
<evidence type="ECO:0000256" key="3">
    <source>
        <dbReference type="ARBA" id="ARBA00022741"/>
    </source>
</evidence>
<feature type="transmembrane region" description="Helical" evidence="7">
    <location>
        <begin position="581"/>
        <end position="604"/>
    </location>
</feature>
<reference evidence="9" key="1">
    <citation type="submission" date="2018-04" db="EMBL/GenBank/DDBJ databases">
        <title>The ABC transporter gene family of Asian Citrus Psyllid, Diaphorina citri.</title>
        <authorList>
            <person name="Wang Z."/>
            <person name="Zeng X."/>
        </authorList>
    </citation>
    <scope>NUCLEOTIDE SEQUENCE</scope>
</reference>
<dbReference type="Pfam" id="PF00005">
    <property type="entry name" value="ABC_tran"/>
    <property type="match status" value="1"/>
</dbReference>
<dbReference type="GO" id="GO:0016887">
    <property type="term" value="F:ATP hydrolysis activity"/>
    <property type="evidence" value="ECO:0007669"/>
    <property type="project" value="InterPro"/>
</dbReference>
<dbReference type="PANTHER" id="PTHR43038">
    <property type="entry name" value="ATP-BINDING CASSETTE, SUB-FAMILY H, MEMBER 1"/>
    <property type="match status" value="1"/>
</dbReference>
<dbReference type="Gene3D" id="3.40.50.300">
    <property type="entry name" value="P-loop containing nucleotide triphosphate hydrolases"/>
    <property type="match status" value="1"/>
</dbReference>
<keyword evidence="4 9" id="KW-0067">ATP-binding</keyword>
<evidence type="ECO:0000256" key="4">
    <source>
        <dbReference type="ARBA" id="ARBA00022840"/>
    </source>
</evidence>
<evidence type="ECO:0000313" key="9">
    <source>
        <dbReference type="EMBL" id="QAA95937.1"/>
    </source>
</evidence>
<evidence type="ECO:0000256" key="7">
    <source>
        <dbReference type="SAM" id="Phobius"/>
    </source>
</evidence>
<feature type="transmembrane region" description="Helical" evidence="7">
    <location>
        <begin position="504"/>
        <end position="527"/>
    </location>
</feature>
<keyword evidence="5 7" id="KW-1133">Transmembrane helix</keyword>
<feature type="transmembrane region" description="Helical" evidence="7">
    <location>
        <begin position="318"/>
        <end position="339"/>
    </location>
</feature>
<evidence type="ECO:0000256" key="5">
    <source>
        <dbReference type="ARBA" id="ARBA00022989"/>
    </source>
</evidence>
<dbReference type="InterPro" id="IPR027417">
    <property type="entry name" value="P-loop_NTPase"/>
</dbReference>
<feature type="transmembrane region" description="Helical" evidence="7">
    <location>
        <begin position="673"/>
        <end position="695"/>
    </location>
</feature>
<keyword evidence="2 7" id="KW-0812">Transmembrane</keyword>
<feature type="domain" description="ABC transporter" evidence="8">
    <location>
        <begin position="32"/>
        <end position="254"/>
    </location>
</feature>
<feature type="transmembrane region" description="Helical" evidence="7">
    <location>
        <begin position="611"/>
        <end position="633"/>
    </location>
</feature>
<dbReference type="GO" id="GO:0016020">
    <property type="term" value="C:membrane"/>
    <property type="evidence" value="ECO:0007669"/>
    <property type="project" value="UniProtKB-SubCell"/>
</dbReference>
<evidence type="ECO:0000256" key="2">
    <source>
        <dbReference type="ARBA" id="ARBA00022692"/>
    </source>
</evidence>
<organism evidence="9">
    <name type="scientific">Diaphorina citri</name>
    <name type="common">Asian citrus psyllid</name>
    <dbReference type="NCBI Taxonomy" id="121845"/>
    <lineage>
        <taxon>Eukaryota</taxon>
        <taxon>Metazoa</taxon>
        <taxon>Ecdysozoa</taxon>
        <taxon>Arthropoda</taxon>
        <taxon>Hexapoda</taxon>
        <taxon>Insecta</taxon>
        <taxon>Pterygota</taxon>
        <taxon>Neoptera</taxon>
        <taxon>Paraneoptera</taxon>
        <taxon>Hemiptera</taxon>
        <taxon>Sternorrhyncha</taxon>
        <taxon>Psylloidea</taxon>
        <taxon>Psyllidae</taxon>
        <taxon>Diaphorininae</taxon>
        <taxon>Diaphorina</taxon>
    </lineage>
</organism>
<dbReference type="InterPro" id="IPR017871">
    <property type="entry name" value="ABC_transporter-like_CS"/>
</dbReference>
<comment type="subcellular location">
    <subcellularLocation>
        <location evidence="1">Membrane</location>
        <topology evidence="1">Multi-pass membrane protein</topology>
    </subcellularLocation>
</comment>
<evidence type="ECO:0000259" key="8">
    <source>
        <dbReference type="PROSITE" id="PS50893"/>
    </source>
</evidence>
<sequence>MSSSRSPGTLMSDTIQHRIAGVEGMAQDNVSLSVNGAYKRYDKTSPFVLNNFCMSVEHNTIYALLGASGCGKTTLLSCIVDKLPLDAGTIHLSITSKRYLGFMPQQLALYHEFSIREMFQYFGILYSMSQREIDHQLDTLMQILSLPDPNSLCGQVSGGQQRRISVAVTMMHSPLLLILDEPTAGLDPLISDTIWQHLRTLSATGVTCIITTHYIEEARHAHKVGLMRNGVILEENSPNNLLDKYKAESLEQVFLMLSEQQHMASKYETNNNESVNLVLKPEKQEPVLPLYHEDVKSVSKDHIRCQMYKYFNWMKRNILIALFVILLPGVSVMLFNFAFQNLPQLSLAVINEDSNCTSAIPMGCDENQTDLSCHYLSILSDRRWHWDLHIADDLEAARQNLYKSDKFHGVLRIPRNFSIGLVTKLIQGRSIEESLLASSFIDAEINRGDFVRSHQMEDGLLHSFQLFYKEFIKSCNLDERLSRLPPINFAEPIFGKKEPEFVQYISSGLIIQISFCFPVLFSVSSLTAEKLLGLMERSLVAGLTILEVVLAHSCVCFLMVITQSTVAMLSQYWLWAHPFHGSIALGFALLMSEGICGTMLGFLVALMAKTYIPGTMTVGTLNSVVLLFCGYLWPLEGMHPLARPFSYLLPPTTGIQALRAIIWKNYSISHPEVMAGFVPPFVWTVLFLLNMIYYVRRNHM</sequence>
<dbReference type="Pfam" id="PF12698">
    <property type="entry name" value="ABC2_membrane_3"/>
    <property type="match status" value="1"/>
</dbReference>
<dbReference type="PROSITE" id="PS00211">
    <property type="entry name" value="ABC_TRANSPORTER_1"/>
    <property type="match status" value="1"/>
</dbReference>
<keyword evidence="3" id="KW-0547">Nucleotide-binding</keyword>
<dbReference type="SMART" id="SM00382">
    <property type="entry name" value="AAA"/>
    <property type="match status" value="1"/>
</dbReference>
<feature type="transmembrane region" description="Helical" evidence="7">
    <location>
        <begin position="539"/>
        <end position="561"/>
    </location>
</feature>
<dbReference type="GO" id="GO:0140359">
    <property type="term" value="F:ABC-type transporter activity"/>
    <property type="evidence" value="ECO:0007669"/>
    <property type="project" value="InterPro"/>
</dbReference>
<keyword evidence="6 7" id="KW-0472">Membrane</keyword>
<accession>A0A3R5SPN4</accession>
<dbReference type="EMBL" id="MH172530">
    <property type="protein sequence ID" value="QAA95937.1"/>
    <property type="molecule type" value="mRNA"/>
</dbReference>